<evidence type="ECO:0000313" key="1">
    <source>
        <dbReference type="EMBL" id="CAB4918586.1"/>
    </source>
</evidence>
<reference evidence="1" key="1">
    <citation type="submission" date="2020-05" db="EMBL/GenBank/DDBJ databases">
        <authorList>
            <person name="Chiriac C."/>
            <person name="Salcher M."/>
            <person name="Ghai R."/>
            <person name="Kavagutti S V."/>
        </authorList>
    </citation>
    <scope>NUCLEOTIDE SEQUENCE</scope>
</reference>
<accession>A0A6J7HJ65</accession>
<name>A0A6J7HJ65_9ZZZZ</name>
<proteinExistence type="predicted"/>
<dbReference type="EMBL" id="CAFBMR010000053">
    <property type="protein sequence ID" value="CAB4918586.1"/>
    <property type="molecule type" value="Genomic_DNA"/>
</dbReference>
<gene>
    <name evidence="1" type="ORF">UFOPK3610_01275</name>
</gene>
<organism evidence="1">
    <name type="scientific">freshwater metagenome</name>
    <dbReference type="NCBI Taxonomy" id="449393"/>
    <lineage>
        <taxon>unclassified sequences</taxon>
        <taxon>metagenomes</taxon>
        <taxon>ecological metagenomes</taxon>
    </lineage>
</organism>
<sequence>MAPTCAEGGRCIVGDVGPGGGKIIYVNREIRISNIDSSLENYLTITTSAAHNLVTGDRISISGVVPAQLNIVSGNVTEATSETVFRVQTQLDRRGDTYLSGGVIPAAPGGWNYLQAAPRGWSGSDTDPIGTTPILADMSSNLLDWRVGSGDANTRFLRRQVQNIGQPDPFQVLTGFGAAWYVPSQMEIWAMFKEFAKDAPSAATAGFSSDYLSSSAGYYTVDYGHLWITANFSLNRTDNPNASLGGVFGLDGGHLRPVRKLWLHTAQTNVAVAKTLGIGEKVQIPSVTDEGTPVSIRVLKGSVCTVAAPAKKNRKTFFTLTGGKKAGTCTLRITAPETYQYWALDQSKTITVR</sequence>
<protein>
    <submittedName>
        <fullName evidence="1">Unannotated protein</fullName>
    </submittedName>
</protein>
<dbReference type="AlphaFoldDB" id="A0A6J7HJ65"/>